<dbReference type="InterPro" id="IPR018978">
    <property type="entry name" value="SDO1/SBDS_central"/>
</dbReference>
<dbReference type="Pfam" id="PF09377">
    <property type="entry name" value="SBDS_domain_II"/>
    <property type="match status" value="1"/>
</dbReference>
<dbReference type="SUPFAM" id="SSF89895">
    <property type="entry name" value="FYSH domain"/>
    <property type="match status" value="1"/>
</dbReference>
<reference evidence="12" key="1">
    <citation type="submission" date="2016-01" db="EMBL/GenBank/DDBJ databases">
        <title>Reference transcriptome for the parasite Schistocephalus solidus: insights into the molecular evolution of parasitism.</title>
        <authorList>
            <person name="Hebert F.O."/>
            <person name="Grambauer S."/>
            <person name="Barber I."/>
            <person name="Landry C.R."/>
            <person name="Aubin-Horth N."/>
        </authorList>
    </citation>
    <scope>NUCLEOTIDE SEQUENCE</scope>
</reference>
<dbReference type="AlphaFoldDB" id="A0A0X3NMV4"/>
<dbReference type="InterPro" id="IPR019783">
    <property type="entry name" value="SDO1/SBDS_N"/>
</dbReference>
<dbReference type="SUPFAM" id="SSF109728">
    <property type="entry name" value="Hypothetical protein AF0491, middle domain"/>
    <property type="match status" value="1"/>
</dbReference>
<evidence type="ECO:0000313" key="12">
    <source>
        <dbReference type="EMBL" id="JAP40823.1"/>
    </source>
</evidence>
<evidence type="ECO:0000256" key="2">
    <source>
        <dbReference type="ARBA" id="ARBA00004496"/>
    </source>
</evidence>
<evidence type="ECO:0000256" key="9">
    <source>
        <dbReference type="SAM" id="MobiDB-lite"/>
    </source>
</evidence>
<feature type="domain" description="Ribosome maturation protein SDO1/SBDS N-terminal" evidence="10">
    <location>
        <begin position="14"/>
        <end position="101"/>
    </location>
</feature>
<evidence type="ECO:0000256" key="6">
    <source>
        <dbReference type="ARBA" id="ARBA00022517"/>
    </source>
</evidence>
<evidence type="ECO:0000256" key="5">
    <source>
        <dbReference type="ARBA" id="ARBA00022490"/>
    </source>
</evidence>
<dbReference type="PANTHER" id="PTHR10927">
    <property type="entry name" value="RIBOSOME MATURATION PROTEIN SBDS"/>
    <property type="match status" value="1"/>
</dbReference>
<dbReference type="InterPro" id="IPR037188">
    <property type="entry name" value="Sdo1/SBDS_central_sf"/>
</dbReference>
<keyword evidence="6" id="KW-0690">Ribosome biogenesis</keyword>
<feature type="compositionally biased region" description="Basic residues" evidence="9">
    <location>
        <begin position="334"/>
        <end position="347"/>
    </location>
</feature>
<evidence type="ECO:0000259" key="10">
    <source>
        <dbReference type="Pfam" id="PF01172"/>
    </source>
</evidence>
<dbReference type="EMBL" id="GEEE01022402">
    <property type="protein sequence ID" value="JAP40823.1"/>
    <property type="molecule type" value="Transcribed_RNA"/>
</dbReference>
<dbReference type="NCBIfam" id="TIGR00291">
    <property type="entry name" value="RNA_SBDS"/>
    <property type="match status" value="1"/>
</dbReference>
<evidence type="ECO:0000256" key="7">
    <source>
        <dbReference type="ARBA" id="ARBA00023242"/>
    </source>
</evidence>
<evidence type="ECO:0000256" key="1">
    <source>
        <dbReference type="ARBA" id="ARBA00004123"/>
    </source>
</evidence>
<comment type="subcellular location">
    <subcellularLocation>
        <location evidence="2">Cytoplasm</location>
    </subcellularLocation>
    <subcellularLocation>
        <location evidence="1">Nucleus</location>
    </subcellularLocation>
</comment>
<dbReference type="GO" id="GO:0005737">
    <property type="term" value="C:cytoplasm"/>
    <property type="evidence" value="ECO:0007669"/>
    <property type="project" value="UniProtKB-SubCell"/>
</dbReference>
<feature type="region of interest" description="Disordered" evidence="9">
    <location>
        <begin position="310"/>
        <end position="355"/>
    </location>
</feature>
<comment type="similarity">
    <text evidence="3">Belongs to the SDO1/SBDS family.</text>
</comment>
<feature type="domain" description="Ribosome maturation protein SDO1/SBDS central" evidence="11">
    <location>
        <begin position="109"/>
        <end position="169"/>
    </location>
</feature>
<dbReference type="Gene3D" id="3.30.1250.10">
    <property type="entry name" value="Ribosome maturation protein SBDS, N-terminal domain"/>
    <property type="match status" value="1"/>
</dbReference>
<dbReference type="InterPro" id="IPR018023">
    <property type="entry name" value="Ribosome_mat_SBDS_CS"/>
</dbReference>
<accession>A0A0X3NMV4</accession>
<dbReference type="InterPro" id="IPR039100">
    <property type="entry name" value="Sdo1/SBDS-like"/>
</dbReference>
<organism evidence="12">
    <name type="scientific">Schistocephalus solidus</name>
    <name type="common">Tapeworm</name>
    <dbReference type="NCBI Taxonomy" id="70667"/>
    <lineage>
        <taxon>Eukaryota</taxon>
        <taxon>Metazoa</taxon>
        <taxon>Spiralia</taxon>
        <taxon>Lophotrochozoa</taxon>
        <taxon>Platyhelminthes</taxon>
        <taxon>Cestoda</taxon>
        <taxon>Eucestoda</taxon>
        <taxon>Diphyllobothriidea</taxon>
        <taxon>Diphyllobothriidae</taxon>
        <taxon>Schistocephalus</taxon>
    </lineage>
</organism>
<sequence length="355" mass="39878">MSIFTPINQKRLTNVSVVRLKKNGNRYEIACYPNKVHAWRENLEKNIDEVLQTQEIFSNVSKGQLATKSDIFRDFDTDDINAVLLQILNDGEIQFTGKERKMENQNMYRDVAKIVSEKCINLETNRAFTVTMIEKMMKDCHINLQPKKSAKQQALEVIKQLRAVEGFKIAPSMMEILISLDPKLVDALSPNVLKLVHQIIRQERNSEGIFELAAIIEPDNYHALLNMLEEQAKNRFCIEIIGPAWPGDTTRGRQAAARSKQLKKTHDSIPESVPESVSPRTLPDVTENSAELVQPVSASVDDLLVTSPSSIQESKKAAGNDFEDDDYDSFAGRRAARQNKRKGRKKAAAAAASAV</sequence>
<proteinExistence type="inferred from homology"/>
<gene>
    <name evidence="12" type="primary">SBDS</name>
    <name evidence="12" type="ORF">TR126236</name>
</gene>
<feature type="compositionally biased region" description="Low complexity" evidence="9">
    <location>
        <begin position="270"/>
        <end position="279"/>
    </location>
</feature>
<keyword evidence="7" id="KW-0539">Nucleus</keyword>
<dbReference type="GO" id="GO:0042256">
    <property type="term" value="P:cytosolic ribosome assembly"/>
    <property type="evidence" value="ECO:0007669"/>
    <property type="project" value="InterPro"/>
</dbReference>
<protein>
    <recommendedName>
        <fullName evidence="4">Ribosome maturation protein SBDS</fullName>
    </recommendedName>
</protein>
<dbReference type="InterPro" id="IPR036786">
    <property type="entry name" value="Ribosome_mat_SBDS_N_sf"/>
</dbReference>
<keyword evidence="5" id="KW-0963">Cytoplasm</keyword>
<feature type="region of interest" description="Disordered" evidence="9">
    <location>
        <begin position="262"/>
        <end position="287"/>
    </location>
</feature>
<evidence type="ECO:0000259" key="11">
    <source>
        <dbReference type="Pfam" id="PF09377"/>
    </source>
</evidence>
<dbReference type="PANTHER" id="PTHR10927:SF1">
    <property type="entry name" value="RIBOSOME MATURATION PROTEIN SBDS"/>
    <property type="match status" value="1"/>
</dbReference>
<comment type="subunit">
    <text evidence="8">Associates with the 60S ribosomal subunit.</text>
</comment>
<evidence type="ECO:0000256" key="4">
    <source>
        <dbReference type="ARBA" id="ARBA00014814"/>
    </source>
</evidence>
<name>A0A0X3NMV4_SCHSO</name>
<evidence type="ECO:0000256" key="3">
    <source>
        <dbReference type="ARBA" id="ARBA00007433"/>
    </source>
</evidence>
<evidence type="ECO:0000256" key="8">
    <source>
        <dbReference type="ARBA" id="ARBA00049708"/>
    </source>
</evidence>
<dbReference type="Pfam" id="PF01172">
    <property type="entry name" value="SBDS_N"/>
    <property type="match status" value="1"/>
</dbReference>
<dbReference type="GO" id="GO:0005634">
    <property type="term" value="C:nucleus"/>
    <property type="evidence" value="ECO:0007669"/>
    <property type="project" value="UniProtKB-SubCell"/>
</dbReference>
<dbReference type="InterPro" id="IPR002140">
    <property type="entry name" value="Sdo1/SBDS"/>
</dbReference>
<dbReference type="Gene3D" id="1.10.10.900">
    <property type="entry name" value="SBDS protein C-terminal domain, subdomain 1"/>
    <property type="match status" value="1"/>
</dbReference>
<dbReference type="PROSITE" id="PS01267">
    <property type="entry name" value="UPF0023"/>
    <property type="match status" value="1"/>
</dbReference>